<dbReference type="Pfam" id="PF13245">
    <property type="entry name" value="AAA_19"/>
    <property type="match status" value="1"/>
</dbReference>
<evidence type="ECO:0000259" key="5">
    <source>
        <dbReference type="Pfam" id="PF14490"/>
    </source>
</evidence>
<dbReference type="Gene3D" id="1.10.10.2220">
    <property type="match status" value="1"/>
</dbReference>
<dbReference type="Proteomes" id="UP001057481">
    <property type="component" value="Unassembled WGS sequence"/>
</dbReference>
<dbReference type="EC" id="5.6.2.3" evidence="3"/>
<dbReference type="HAMAP" id="MF_01488">
    <property type="entry name" value="RecD2"/>
    <property type="match status" value="1"/>
</dbReference>
<keyword evidence="3" id="KW-0238">DNA-binding</keyword>
<dbReference type="Pfam" id="PF23139">
    <property type="entry name" value="OB_YrrC"/>
    <property type="match status" value="1"/>
</dbReference>
<feature type="domain" description="ATP-dependent RecD2 DNA helicase SH3" evidence="6">
    <location>
        <begin position="580"/>
        <end position="653"/>
    </location>
</feature>
<dbReference type="CDD" id="cd18809">
    <property type="entry name" value="SF1_C_RecD"/>
    <property type="match status" value="1"/>
</dbReference>
<sequence>MTTEFYFVGKMHSIFFEAQDSFYKVGAFSVEENNFEWHEPEIVVTGSFGDLQEGMTYRIIGHLVKHARYGQQFQVTSYQNQGTSTENGLINYLSSPLFQGIGKKTAQKIVELLGVEAISLILADPSVLTPLKLKKDKLTSFVEQLQKNNGIEQIIIGLAQFGFTANMATTIYETYRDDALKIIKDNPYQLVEDIEGISFQKADQIAQLVGIPLDADIRIGASIISVLTSQSFSSGDTYQDVNLVLKESQKLLRNNKIVIDQENIQMVLLEFAQSKKIIAEGTHVYLADLYHAEWNIAEHLKRLTKAGVSKKFSTSEITEALTSVEKMLNVKYDLSQRKAIIAAINEPLFILTGGPGTGKTTIINGFVGTFALLNEVDLDTNAYKKEPELPILLAAPTGRAAKRLSESTKLPAKTVHRLLGMTGREKNKVPEVEDLKGRLLIIDEMSMIDTQLFDILVAAVPLKMQILLVGDKDQLPSVGPGQVFADLLQSKAFMQMELTHIHRQAQESSIIPLAHAVKQGKIPEDLVNNKTDRSFLFARTNQVSQIVKQVIQKAYEKGFKDTDIQILAPMYRGVAGIDHLNRLVQDVVNPLNVHKGRQVEFNNQVFRVGDKVLQLVNSPESNIFNGDIGKIVAINLAKDVGNDTKTDELIISFESGEVTYPRSDWQRLTLAYAISIHKAQGSEFEVVILPLVNAYSVMLQRNLLYTGLTRASKKLVIIGEPTAFAKAVNQLGANRQTTLAQRITAVYQKTTLNEEAKLGLVANSNTKTDTVTKSLDETVNAYTVKPNQGIEERIDNDNKLAWTTNYRLTIKNVDDQDIDPLIGLNDLSPFDFMK</sequence>
<protein>
    <recommendedName>
        <fullName evidence="3">ATP-dependent RecD2 DNA helicase</fullName>
        <ecNumber evidence="3">5.6.2.3</ecNumber>
    </recommendedName>
    <alternativeName>
        <fullName evidence="3">DNA 5'-3' helicase subunit RecD2</fullName>
    </alternativeName>
</protein>
<keyword evidence="3" id="KW-0413">Isomerase</keyword>
<dbReference type="InterPro" id="IPR006345">
    <property type="entry name" value="RecD2"/>
</dbReference>
<keyword evidence="2 3" id="KW-0067">ATP-binding</keyword>
<feature type="binding site" evidence="3">
    <location>
        <begin position="356"/>
        <end position="360"/>
    </location>
    <ligand>
        <name>ATP</name>
        <dbReference type="ChEBI" id="CHEBI:30616"/>
    </ligand>
</feature>
<feature type="domain" description="UvrD-like helicase C-terminal" evidence="4">
    <location>
        <begin position="670"/>
        <end position="718"/>
    </location>
</feature>
<feature type="domain" description="ATP-dependent RecD2 DNA helicase-like helix-hairpin-helix" evidence="5">
    <location>
        <begin position="148"/>
        <end position="238"/>
    </location>
</feature>
<evidence type="ECO:0000256" key="3">
    <source>
        <dbReference type="HAMAP-Rule" id="MF_01488"/>
    </source>
</evidence>
<dbReference type="EMBL" id="JAGMVS010000037">
    <property type="protein sequence ID" value="MCM2436555.1"/>
    <property type="molecule type" value="Genomic_DNA"/>
</dbReference>
<keyword evidence="1 3" id="KW-0547">Nucleotide-binding</keyword>
<evidence type="ECO:0000313" key="9">
    <source>
        <dbReference type="Proteomes" id="UP001057481"/>
    </source>
</evidence>
<name>A0ABT0VJG2_9LACO</name>
<dbReference type="CDD" id="cd17933">
    <property type="entry name" value="DEXSc_RecD-like"/>
    <property type="match status" value="1"/>
</dbReference>
<dbReference type="InterPro" id="IPR055446">
    <property type="entry name" value="RecD2_N_OB"/>
</dbReference>
<organism evidence="8 9">
    <name type="scientific">Periweissella beninensis</name>
    <dbReference type="NCBI Taxonomy" id="504936"/>
    <lineage>
        <taxon>Bacteria</taxon>
        <taxon>Bacillati</taxon>
        <taxon>Bacillota</taxon>
        <taxon>Bacilli</taxon>
        <taxon>Lactobacillales</taxon>
        <taxon>Lactobacillaceae</taxon>
        <taxon>Periweissella</taxon>
    </lineage>
</organism>
<keyword evidence="3" id="KW-0378">Hydrolase</keyword>
<dbReference type="Pfam" id="PF13538">
    <property type="entry name" value="UvrD_C_2"/>
    <property type="match status" value="1"/>
</dbReference>
<dbReference type="Pfam" id="PF18335">
    <property type="entry name" value="SH3_13"/>
    <property type="match status" value="1"/>
</dbReference>
<gene>
    <name evidence="3" type="primary">recD2</name>
    <name evidence="8" type="ORF">KAK10_01210</name>
</gene>
<proteinExistence type="inferred from homology"/>
<dbReference type="Gene3D" id="2.30.30.940">
    <property type="match status" value="1"/>
</dbReference>
<comment type="similarity">
    <text evidence="3">Belongs to the RecD family. RecD2 subfamily.</text>
</comment>
<dbReference type="PANTHER" id="PTHR43788">
    <property type="entry name" value="DNA2/NAM7 HELICASE FAMILY MEMBER"/>
    <property type="match status" value="1"/>
</dbReference>
<accession>A0ABT0VJG2</accession>
<dbReference type="InterPro" id="IPR041451">
    <property type="entry name" value="RecD2_SH13"/>
</dbReference>
<comment type="caution">
    <text evidence="8">The sequence shown here is derived from an EMBL/GenBank/DDBJ whole genome shotgun (WGS) entry which is preliminary data.</text>
</comment>
<evidence type="ECO:0000259" key="6">
    <source>
        <dbReference type="Pfam" id="PF18335"/>
    </source>
</evidence>
<dbReference type="PANTHER" id="PTHR43788:SF6">
    <property type="entry name" value="DNA HELICASE B"/>
    <property type="match status" value="1"/>
</dbReference>
<reference evidence="8" key="1">
    <citation type="submission" date="2021-04" db="EMBL/GenBank/DDBJ databases">
        <title>Taxonomic assessment of Weissella genus.</title>
        <authorList>
            <person name="Fanelli F."/>
            <person name="Chieffi D."/>
            <person name="Dell'Aquila A."/>
            <person name="Gyu-Sung C."/>
            <person name="Franz C.M.A.P."/>
            <person name="Fusco V."/>
        </authorList>
    </citation>
    <scope>NUCLEOTIDE SEQUENCE</scope>
    <source>
        <strain evidence="8">LMG 25373</strain>
    </source>
</reference>
<keyword evidence="3" id="KW-0347">Helicase</keyword>
<dbReference type="InterPro" id="IPR027417">
    <property type="entry name" value="P-loop_NTPase"/>
</dbReference>
<dbReference type="Gene3D" id="3.40.50.300">
    <property type="entry name" value="P-loop containing nucleotide triphosphate hydrolases"/>
    <property type="match status" value="2"/>
</dbReference>
<dbReference type="InterPro" id="IPR029493">
    <property type="entry name" value="RecD2-like_HHH"/>
</dbReference>
<comment type="function">
    <text evidence="3">DNA-dependent ATPase and ATP-dependent 5'-3' DNA helicase. Has no activity on blunt DNA or DNA with 3'-overhangs, requires at least 10 bases of 5'-ssDNA for helicase activity.</text>
</comment>
<dbReference type="Pfam" id="PF14490">
    <property type="entry name" value="HHH_RecD2"/>
    <property type="match status" value="1"/>
</dbReference>
<dbReference type="SUPFAM" id="SSF52540">
    <property type="entry name" value="P-loop containing nucleoside triphosphate hydrolases"/>
    <property type="match status" value="2"/>
</dbReference>
<evidence type="ECO:0000313" key="8">
    <source>
        <dbReference type="EMBL" id="MCM2436555.1"/>
    </source>
</evidence>
<evidence type="ECO:0000256" key="1">
    <source>
        <dbReference type="ARBA" id="ARBA00022741"/>
    </source>
</evidence>
<comment type="catalytic activity">
    <reaction evidence="3">
        <text>ATP + H2O = ADP + phosphate + H(+)</text>
        <dbReference type="Rhea" id="RHEA:13065"/>
        <dbReference type="ChEBI" id="CHEBI:15377"/>
        <dbReference type="ChEBI" id="CHEBI:15378"/>
        <dbReference type="ChEBI" id="CHEBI:30616"/>
        <dbReference type="ChEBI" id="CHEBI:43474"/>
        <dbReference type="ChEBI" id="CHEBI:456216"/>
        <dbReference type="EC" id="5.6.2.3"/>
    </reaction>
</comment>
<dbReference type="NCBIfam" id="TIGR01448">
    <property type="entry name" value="recD_rel"/>
    <property type="match status" value="1"/>
</dbReference>
<dbReference type="InterPro" id="IPR050534">
    <property type="entry name" value="Coronavir_polyprotein_1ab"/>
</dbReference>
<dbReference type="InterPro" id="IPR027785">
    <property type="entry name" value="UvrD-like_helicase_C"/>
</dbReference>
<evidence type="ECO:0000259" key="4">
    <source>
        <dbReference type="Pfam" id="PF13538"/>
    </source>
</evidence>
<evidence type="ECO:0000259" key="7">
    <source>
        <dbReference type="Pfam" id="PF23139"/>
    </source>
</evidence>
<feature type="domain" description="ATP-dependent RecD2 DNA helicase OB-fold" evidence="7">
    <location>
        <begin position="6"/>
        <end position="80"/>
    </location>
</feature>
<evidence type="ECO:0000256" key="2">
    <source>
        <dbReference type="ARBA" id="ARBA00022840"/>
    </source>
</evidence>
<keyword evidence="9" id="KW-1185">Reference proteome</keyword>